<dbReference type="EMBL" id="CACRUX010000101">
    <property type="protein sequence ID" value="VYU51200.1"/>
    <property type="molecule type" value="Genomic_DNA"/>
</dbReference>
<dbReference type="RefSeq" id="WP_021842643.1">
    <property type="nucleotide sequence ID" value="NZ_CACRUX010000101.1"/>
</dbReference>
<protein>
    <submittedName>
        <fullName evidence="1">Uncharacterized protein</fullName>
    </submittedName>
</protein>
<gene>
    <name evidence="1" type="ORF">VRLFYP33_02314</name>
</gene>
<evidence type="ECO:0000313" key="1">
    <source>
        <dbReference type="EMBL" id="VYU51200.1"/>
    </source>
</evidence>
<dbReference type="AlphaFoldDB" id="A0A6N3FH08"/>
<organism evidence="1">
    <name type="scientific">Veillonella ratti</name>
    <dbReference type="NCBI Taxonomy" id="103892"/>
    <lineage>
        <taxon>Bacteria</taxon>
        <taxon>Bacillati</taxon>
        <taxon>Bacillota</taxon>
        <taxon>Negativicutes</taxon>
        <taxon>Veillonellales</taxon>
        <taxon>Veillonellaceae</taxon>
        <taxon>Veillonella</taxon>
    </lineage>
</organism>
<name>A0A6N3FH08_9FIRM</name>
<reference evidence="1" key="1">
    <citation type="submission" date="2019-11" db="EMBL/GenBank/DDBJ databases">
        <authorList>
            <person name="Feng L."/>
        </authorList>
    </citation>
    <scope>NUCLEOTIDE SEQUENCE</scope>
    <source>
        <strain evidence="1">VrattiLFYP33</strain>
    </source>
</reference>
<sequence length="137" mass="15674">MKKYKELEIGRDGVSRFVEVEAGPYGQDGIAGAARHRHFCSIRKIKVKNLGKNFYIVVNGHNTINPFNKDPRKGFTKADDAELFNENASKLAERNIFGNAYVVKFDNGTYRALYDEDIRELKKVYPFPIKGDDEEPK</sequence>
<proteinExistence type="predicted"/>
<accession>A0A6N3FH08</accession>